<comment type="caution">
    <text evidence="2">The sequence shown here is derived from an EMBL/GenBank/DDBJ whole genome shotgun (WGS) entry which is preliminary data.</text>
</comment>
<evidence type="ECO:0000256" key="1">
    <source>
        <dbReference type="SAM" id="SignalP"/>
    </source>
</evidence>
<keyword evidence="3" id="KW-1185">Reference proteome</keyword>
<dbReference type="EMBL" id="JAVXZY010000014">
    <property type="protein sequence ID" value="MDT9002272.1"/>
    <property type="molecule type" value="Genomic_DNA"/>
</dbReference>
<gene>
    <name evidence="2" type="ORF">RQP53_23530</name>
</gene>
<protein>
    <submittedName>
        <fullName evidence="2">Uncharacterized protein</fullName>
    </submittedName>
</protein>
<proteinExistence type="predicted"/>
<evidence type="ECO:0000313" key="3">
    <source>
        <dbReference type="Proteomes" id="UP001246372"/>
    </source>
</evidence>
<evidence type="ECO:0000313" key="2">
    <source>
        <dbReference type="EMBL" id="MDT9002272.1"/>
    </source>
</evidence>
<feature type="signal peptide" evidence="1">
    <location>
        <begin position="1"/>
        <end position="20"/>
    </location>
</feature>
<dbReference type="Proteomes" id="UP001246372">
    <property type="component" value="Unassembled WGS sequence"/>
</dbReference>
<dbReference type="RefSeq" id="WP_315653169.1">
    <property type="nucleotide sequence ID" value="NZ_JAVXZY010000014.1"/>
</dbReference>
<feature type="chain" id="PRO_5047140512" evidence="1">
    <location>
        <begin position="21"/>
        <end position="315"/>
    </location>
</feature>
<organism evidence="2 3">
    <name type="scientific">Roseateles aquae</name>
    <dbReference type="NCBI Taxonomy" id="3077235"/>
    <lineage>
        <taxon>Bacteria</taxon>
        <taxon>Pseudomonadati</taxon>
        <taxon>Pseudomonadota</taxon>
        <taxon>Betaproteobacteria</taxon>
        <taxon>Burkholderiales</taxon>
        <taxon>Sphaerotilaceae</taxon>
        <taxon>Roseateles</taxon>
    </lineage>
</organism>
<reference evidence="2" key="1">
    <citation type="submission" date="2023-09" db="EMBL/GenBank/DDBJ databases">
        <title>Paucibacter sp. APW11 Genome sequencing and assembly.</title>
        <authorList>
            <person name="Kim I."/>
        </authorList>
    </citation>
    <scope>NUCLEOTIDE SEQUENCE</scope>
    <source>
        <strain evidence="2">APW11</strain>
    </source>
</reference>
<name>A0ABU3PJE2_9BURK</name>
<sequence length="315" mass="32707">MKNTLLALALLAAVAGPAHADSDGVRVEAHAQASGYRLVARGRPGQADERLLAAMKVEAGRLCAGGTLTEPAASGSYEYLNGGNQFLMPAGRVLMPMASYHQLEVAPLLSSMLACPAEPGSPKNEAALRLRIDSELPEHVNYIDLGFGSSIRARLEVPLSGKRYADLVAEAAAEALRARGYALALEPAGQAVAGAAQLRVAGAEVAYENFYGMAMVTKIGLLGLSNQSAAFCSISLNLALGGTPLSAGMVSTREMLPAIYSDWGRDMAQGPAPAVHQSSTERLGKTLQANVRAAVHAMPSAALQSWLELAASSSP</sequence>
<keyword evidence="1" id="KW-0732">Signal</keyword>
<accession>A0ABU3PJE2</accession>